<dbReference type="Proteomes" id="UP001081071">
    <property type="component" value="Unassembled WGS sequence"/>
</dbReference>
<dbReference type="SUPFAM" id="SSF52949">
    <property type="entry name" value="Macro domain-like"/>
    <property type="match status" value="1"/>
</dbReference>
<protein>
    <submittedName>
        <fullName evidence="2">O-acetyl-ADP-ribose deacetylase</fullName>
    </submittedName>
</protein>
<name>A0ABT4MJR6_9NOCA</name>
<dbReference type="PANTHER" id="PTHR11106">
    <property type="entry name" value="GANGLIOSIDE INDUCED DIFFERENTIATION ASSOCIATED PROTEIN 2-RELATED"/>
    <property type="match status" value="1"/>
</dbReference>
<dbReference type="Gene3D" id="3.40.220.10">
    <property type="entry name" value="Leucine Aminopeptidase, subunit E, domain 1"/>
    <property type="match status" value="1"/>
</dbReference>
<dbReference type="Pfam" id="PF01661">
    <property type="entry name" value="Macro"/>
    <property type="match status" value="1"/>
</dbReference>
<reference evidence="2" key="1">
    <citation type="submission" date="2022-12" db="EMBL/GenBank/DDBJ databases">
        <authorList>
            <person name="Krivoruchko A.V."/>
            <person name="Elkin A."/>
        </authorList>
    </citation>
    <scope>NUCLEOTIDE SEQUENCE</scope>
    <source>
        <strain evidence="2">IEGM 1391</strain>
    </source>
</reference>
<dbReference type="PANTHER" id="PTHR11106:SF27">
    <property type="entry name" value="MACRO DOMAIN-CONTAINING PROTEIN"/>
    <property type="match status" value="1"/>
</dbReference>
<keyword evidence="3" id="KW-1185">Reference proteome</keyword>
<dbReference type="PROSITE" id="PS51154">
    <property type="entry name" value="MACRO"/>
    <property type="match status" value="1"/>
</dbReference>
<evidence type="ECO:0000313" key="2">
    <source>
        <dbReference type="EMBL" id="MCZ4521073.1"/>
    </source>
</evidence>
<sequence>MTIIDVVQGDITDVAAGAIVNAANARLLGGGGVDGAIHRAGGPTILAECKALRATTLPHGLDVGAAVATTAGRLRADCVIHTVGPRYSQHEDRSELLRSCYGRSLALAASMNLKSIAFPLISGGSFGWPMHDAVTQQVVAVKAARPSVELVMLVAYSHSTAELTRRLVG</sequence>
<feature type="domain" description="Macro" evidence="1">
    <location>
        <begin position="1"/>
        <end position="169"/>
    </location>
</feature>
<accession>A0ABT4MJR6</accession>
<organism evidence="2 3">
    <name type="scientific">Rhodococcus ruber</name>
    <dbReference type="NCBI Taxonomy" id="1830"/>
    <lineage>
        <taxon>Bacteria</taxon>
        <taxon>Bacillati</taxon>
        <taxon>Actinomycetota</taxon>
        <taxon>Actinomycetes</taxon>
        <taxon>Mycobacteriales</taxon>
        <taxon>Nocardiaceae</taxon>
        <taxon>Rhodococcus</taxon>
    </lineage>
</organism>
<gene>
    <name evidence="2" type="ORF">O4220_21385</name>
</gene>
<dbReference type="NCBIfam" id="NF001664">
    <property type="entry name" value="PRK00431.1-6"/>
    <property type="match status" value="1"/>
</dbReference>
<dbReference type="SMART" id="SM00506">
    <property type="entry name" value="A1pp"/>
    <property type="match status" value="1"/>
</dbReference>
<proteinExistence type="predicted"/>
<dbReference type="InterPro" id="IPR002589">
    <property type="entry name" value="Macro_dom"/>
</dbReference>
<evidence type="ECO:0000313" key="3">
    <source>
        <dbReference type="Proteomes" id="UP001081071"/>
    </source>
</evidence>
<dbReference type="EMBL" id="JAPWIJ010000009">
    <property type="protein sequence ID" value="MCZ4521073.1"/>
    <property type="molecule type" value="Genomic_DNA"/>
</dbReference>
<dbReference type="InterPro" id="IPR043472">
    <property type="entry name" value="Macro_dom-like"/>
</dbReference>
<dbReference type="RefSeq" id="WP_269607495.1">
    <property type="nucleotide sequence ID" value="NZ_JAPWIJ010000009.1"/>
</dbReference>
<evidence type="ECO:0000259" key="1">
    <source>
        <dbReference type="PROSITE" id="PS51154"/>
    </source>
</evidence>
<comment type="caution">
    <text evidence="2">The sequence shown here is derived from an EMBL/GenBank/DDBJ whole genome shotgun (WGS) entry which is preliminary data.</text>
</comment>